<proteinExistence type="predicted"/>
<dbReference type="EMBL" id="CP008947">
    <property type="protein sequence ID" value="AII05593.1"/>
    <property type="molecule type" value="Genomic_DNA"/>
</dbReference>
<dbReference type="InterPro" id="IPR027417">
    <property type="entry name" value="P-loop_NTPase"/>
</dbReference>
<evidence type="ECO:0000313" key="2">
    <source>
        <dbReference type="EMBL" id="AII05593.1"/>
    </source>
</evidence>
<evidence type="ECO:0000259" key="1">
    <source>
        <dbReference type="Pfam" id="PF00350"/>
    </source>
</evidence>
<evidence type="ECO:0000313" key="3">
    <source>
        <dbReference type="Proteomes" id="UP000028488"/>
    </source>
</evidence>
<sequence length="482" mass="52196">MSVTRLGAQTRQLIDAARHELRGDPASVEELRHCGARLEEPLRVALTGTLKAGKSTLLDALVGEEIAPTDATECTRVVTWFEQSATPRIDLTHDSGRRTRLPVHRDEGRLSLDLGTVTADRVERLQVGWPSALLGEFTLVDTPGTSSNSRDVSARTRALLLPEDRPCDVDAVVYLTRGTDGADVRLLDQLQTRVGTATGPLGIVGVLSRADEVKGGRERTLDAARAAADDAGRRVQRSLLPVSGLLALRGRTLRQTEFDDLSVLAAVPDDALEPALRSVTRFTADNADLLLAARQRRDLLDCFGLFGIRFAVRLIRAGATDAPALARELTTHSGLEDLRRTLHLQFGQRSTELKAHSALRSLKAVLARTPSSASRSLSRAADRLLADTHVFRELRVLSGLRTSGLQLRDADVVLLERVLGGEGMSPHTRLGMPDDATPEQISRVALTALRFWRSQAGRPAIDTATVQACACAARSCEALLAR</sequence>
<dbReference type="Gene3D" id="3.40.50.300">
    <property type="entry name" value="P-loop containing nucleotide triphosphate hydrolases"/>
    <property type="match status" value="1"/>
</dbReference>
<dbReference type="SUPFAM" id="SSF52540">
    <property type="entry name" value="P-loop containing nucleoside triphosphate hydrolases"/>
    <property type="match status" value="1"/>
</dbReference>
<reference evidence="2 3" key="1">
    <citation type="submission" date="2014-07" db="EMBL/GenBank/DDBJ databases">
        <title>Genome Sequence of Rhodococcus opacus Strain R7, a Biodegrader of Mono- and Polycyclic Aromatic Hydrocarbons.</title>
        <authorList>
            <person name="Di Gennaro P."/>
            <person name="Zampolli J."/>
            <person name="Presti I."/>
            <person name="Cappelletti M."/>
            <person name="D'Ursi P."/>
            <person name="Orro A."/>
            <person name="Mezzelani A."/>
            <person name="Milanesi L."/>
        </authorList>
    </citation>
    <scope>NUCLEOTIDE SEQUENCE [LARGE SCALE GENOMIC DNA]</scope>
    <source>
        <strain evidence="2 3">R7</strain>
    </source>
</reference>
<name>A0A076EK21_RHOOP</name>
<protein>
    <recommendedName>
        <fullName evidence="1">Dynamin N-terminal domain-containing protein</fullName>
    </recommendedName>
</protein>
<dbReference type="RefSeq" id="WP_128639549.1">
    <property type="nucleotide sequence ID" value="NZ_CP008947.1"/>
</dbReference>
<gene>
    <name evidence="2" type="ORF">EP51_13555</name>
</gene>
<accession>A0A076EK21</accession>
<dbReference type="eggNOG" id="COG0699">
    <property type="taxonomic scope" value="Bacteria"/>
</dbReference>
<dbReference type="InterPro" id="IPR045063">
    <property type="entry name" value="Dynamin_N"/>
</dbReference>
<dbReference type="AlphaFoldDB" id="A0A076EK21"/>
<dbReference type="Pfam" id="PF00350">
    <property type="entry name" value="Dynamin_N"/>
    <property type="match status" value="1"/>
</dbReference>
<feature type="domain" description="Dynamin N-terminal" evidence="1">
    <location>
        <begin position="44"/>
        <end position="152"/>
    </location>
</feature>
<dbReference type="Proteomes" id="UP000028488">
    <property type="component" value="Chromosome"/>
</dbReference>
<organism evidence="2 3">
    <name type="scientific">Rhodococcus opacus</name>
    <name type="common">Nocardia opaca</name>
    <dbReference type="NCBI Taxonomy" id="37919"/>
    <lineage>
        <taxon>Bacteria</taxon>
        <taxon>Bacillati</taxon>
        <taxon>Actinomycetota</taxon>
        <taxon>Actinomycetes</taxon>
        <taxon>Mycobacteriales</taxon>
        <taxon>Nocardiaceae</taxon>
        <taxon>Rhodococcus</taxon>
    </lineage>
</organism>